<dbReference type="InterPro" id="IPR015590">
    <property type="entry name" value="Aldehyde_DH_dom"/>
</dbReference>
<comment type="caution">
    <text evidence="6">The sequence shown here is derived from an EMBL/GenBank/DDBJ whole genome shotgun (WGS) entry which is preliminary data.</text>
</comment>
<evidence type="ECO:0000259" key="5">
    <source>
        <dbReference type="Pfam" id="PF00171"/>
    </source>
</evidence>
<protein>
    <submittedName>
        <fullName evidence="6">Aldehyde dehydrogenase</fullName>
    </submittedName>
</protein>
<feature type="domain" description="Aldehyde dehydrogenase" evidence="5">
    <location>
        <begin position="33"/>
        <end position="491"/>
    </location>
</feature>
<dbReference type="RefSeq" id="WP_347168558.1">
    <property type="nucleotide sequence ID" value="NZ_JBDNCH010000004.1"/>
</dbReference>
<dbReference type="PANTHER" id="PTHR11699">
    <property type="entry name" value="ALDEHYDE DEHYDROGENASE-RELATED"/>
    <property type="match status" value="1"/>
</dbReference>
<dbReference type="FunFam" id="3.40.605.10:FF:000001">
    <property type="entry name" value="Aldehyde dehydrogenase 1"/>
    <property type="match status" value="1"/>
</dbReference>
<evidence type="ECO:0000256" key="4">
    <source>
        <dbReference type="RuleBase" id="RU003345"/>
    </source>
</evidence>
<accession>A0AAW9SWI2</accession>
<dbReference type="Proteomes" id="UP001428774">
    <property type="component" value="Unassembled WGS sequence"/>
</dbReference>
<dbReference type="GO" id="GO:0004030">
    <property type="term" value="F:aldehyde dehydrogenase [NAD(P)+] activity"/>
    <property type="evidence" value="ECO:0007669"/>
    <property type="project" value="UniProtKB-ARBA"/>
</dbReference>
<evidence type="ECO:0000313" key="6">
    <source>
        <dbReference type="EMBL" id="MEN9063483.1"/>
    </source>
</evidence>
<keyword evidence="2 4" id="KW-0560">Oxidoreductase</keyword>
<evidence type="ECO:0000256" key="2">
    <source>
        <dbReference type="ARBA" id="ARBA00023002"/>
    </source>
</evidence>
<keyword evidence="7" id="KW-1185">Reference proteome</keyword>
<dbReference type="CDD" id="cd07112">
    <property type="entry name" value="ALDH_GABALDH-PuuC"/>
    <property type="match status" value="1"/>
</dbReference>
<sequence>MKQQKTHWHDRVTAQRIPTEAFVAGRRATLQSEDIYEIFNPATGKPLGAVPILGEQDVNSAVSAARAAFDSGVWSQSAPAERKAVLLRLAALLEDHAEELALLESLNTGKPISDALAVDIPSAVSAIAWYGEAVDKIYDDVAPTANDVMAFITREPIGVVAAVVPWNFPLLMACWKVAPALAAGNSVLLKPAELTPLTAIRLAELAQEAGIPDGVFNVVTGTGPVTGRALGLHMDVDAITFTGSTAIGKQFMAYSSQSNLKRVSLECGGKSPNIVMADCRDLDEAALAAAFGIFFNQGEVCCAGSRLLVQDSIKDAFLEKLITQAAEFVAGDPLDPDTTLGALISQPHMAKVQSLIASAHDEGANLLCGGEQVRAESGGFFLEPTVFDGVSQDMTIGREEIFGPVLSVMDFATPDEAVQIANNSIYGLGAGLWTSNIDTALTMSKRIKAGTVWVNNYDESDITVPFGGYKQSGIGRDKSLQALSFFQETKTTWISSSGIIGIDQGKADPVCAMPLSGKE</sequence>
<dbReference type="FunFam" id="3.40.309.10:FF:000012">
    <property type="entry name" value="Betaine aldehyde dehydrogenase"/>
    <property type="match status" value="1"/>
</dbReference>
<gene>
    <name evidence="6" type="ORF">ABFB10_23235</name>
</gene>
<evidence type="ECO:0000313" key="7">
    <source>
        <dbReference type="Proteomes" id="UP001428774"/>
    </source>
</evidence>
<reference evidence="6 7" key="1">
    <citation type="submission" date="2024-05" db="EMBL/GenBank/DDBJ databases">
        <title>Genome sequence of Ponticoccus litoralis KCCM 90028.</title>
        <authorList>
            <person name="Kim J.M."/>
            <person name="Lee J.K."/>
            <person name="Choi B.J."/>
            <person name="Bayburt H."/>
            <person name="Baek J.H."/>
            <person name="Jeon C.O."/>
        </authorList>
    </citation>
    <scope>NUCLEOTIDE SEQUENCE [LARGE SCALE GENOMIC DNA]</scope>
    <source>
        <strain evidence="6 7">KCCM 90028</strain>
    </source>
</reference>
<dbReference type="EMBL" id="JBDNCH010000004">
    <property type="protein sequence ID" value="MEN9063483.1"/>
    <property type="molecule type" value="Genomic_DNA"/>
</dbReference>
<evidence type="ECO:0000256" key="1">
    <source>
        <dbReference type="ARBA" id="ARBA00009986"/>
    </source>
</evidence>
<dbReference type="AlphaFoldDB" id="A0AAW9SWI2"/>
<dbReference type="InterPro" id="IPR016160">
    <property type="entry name" value="Ald_DH_CS_CYS"/>
</dbReference>
<proteinExistence type="inferred from homology"/>
<dbReference type="SUPFAM" id="SSF53720">
    <property type="entry name" value="ALDH-like"/>
    <property type="match status" value="1"/>
</dbReference>
<dbReference type="InterPro" id="IPR016163">
    <property type="entry name" value="Ald_DH_C"/>
</dbReference>
<dbReference type="PROSITE" id="PS00070">
    <property type="entry name" value="ALDEHYDE_DEHYDR_CYS"/>
    <property type="match status" value="1"/>
</dbReference>
<dbReference type="Gene3D" id="3.40.605.10">
    <property type="entry name" value="Aldehyde Dehydrogenase, Chain A, domain 1"/>
    <property type="match status" value="1"/>
</dbReference>
<dbReference type="PROSITE" id="PS00687">
    <property type="entry name" value="ALDEHYDE_DEHYDR_GLU"/>
    <property type="match status" value="1"/>
</dbReference>
<dbReference type="InterPro" id="IPR029510">
    <property type="entry name" value="Ald_DH_CS_GLU"/>
</dbReference>
<dbReference type="Gene3D" id="3.40.309.10">
    <property type="entry name" value="Aldehyde Dehydrogenase, Chain A, domain 2"/>
    <property type="match status" value="1"/>
</dbReference>
<dbReference type="InterPro" id="IPR016162">
    <property type="entry name" value="Ald_DH_N"/>
</dbReference>
<evidence type="ECO:0000256" key="3">
    <source>
        <dbReference type="PROSITE-ProRule" id="PRU10007"/>
    </source>
</evidence>
<name>A0AAW9SWI2_9RHOB</name>
<dbReference type="Pfam" id="PF00171">
    <property type="entry name" value="Aldedh"/>
    <property type="match status" value="1"/>
</dbReference>
<dbReference type="InterPro" id="IPR016161">
    <property type="entry name" value="Ald_DH/histidinol_DH"/>
</dbReference>
<comment type="similarity">
    <text evidence="1 4">Belongs to the aldehyde dehydrogenase family.</text>
</comment>
<organism evidence="6 7">
    <name type="scientific">Ponticoccus litoralis</name>
    <dbReference type="NCBI Taxonomy" id="422297"/>
    <lineage>
        <taxon>Bacteria</taxon>
        <taxon>Pseudomonadati</taxon>
        <taxon>Pseudomonadota</taxon>
        <taxon>Alphaproteobacteria</taxon>
        <taxon>Rhodobacterales</taxon>
        <taxon>Roseobacteraceae</taxon>
        <taxon>Ponticoccus</taxon>
    </lineage>
</organism>
<feature type="active site" evidence="3">
    <location>
        <position position="266"/>
    </location>
</feature>